<keyword evidence="1" id="KW-0472">Membrane</keyword>
<comment type="caution">
    <text evidence="2">The sequence shown here is derived from an EMBL/GenBank/DDBJ whole genome shotgun (WGS) entry which is preliminary data.</text>
</comment>
<evidence type="ECO:0008006" key="4">
    <source>
        <dbReference type="Google" id="ProtNLM"/>
    </source>
</evidence>
<sequence>MRYAPEVLALRPDTRKAVWHLVTAAVVMGSLVITVTFKFGLIAALVGGAGFTALIAGAVGHLIRSRIELTADEIVLHGLFFQQRRLRSRAAEVVRAEIHAHRAPPGDTLFLLDTRRELVLRVAGTNYAREDMDRLVRALAVPCSGPDRPVTAGELAKMYPDLRMVTFIERYPVQGGFAIAGILIAMIVGLMLVATVAGL</sequence>
<reference evidence="3" key="1">
    <citation type="submission" date="2023-07" db="EMBL/GenBank/DDBJ databases">
        <title>30 novel species of actinomycetes from the DSMZ collection.</title>
        <authorList>
            <person name="Nouioui I."/>
        </authorList>
    </citation>
    <scope>NUCLEOTIDE SEQUENCE [LARGE SCALE GENOMIC DNA]</scope>
    <source>
        <strain evidence="3">DSM 45055</strain>
    </source>
</reference>
<gene>
    <name evidence="2" type="ORF">RM446_06345</name>
</gene>
<name>A0ABU2KRD2_9ACTN</name>
<feature type="transmembrane region" description="Helical" evidence="1">
    <location>
        <begin position="177"/>
        <end position="197"/>
    </location>
</feature>
<keyword evidence="1" id="KW-1133">Transmembrane helix</keyword>
<organism evidence="2 3">
    <name type="scientific">Streptomonospora wellingtoniae</name>
    <dbReference type="NCBI Taxonomy" id="3075544"/>
    <lineage>
        <taxon>Bacteria</taxon>
        <taxon>Bacillati</taxon>
        <taxon>Actinomycetota</taxon>
        <taxon>Actinomycetes</taxon>
        <taxon>Streptosporangiales</taxon>
        <taxon>Nocardiopsidaceae</taxon>
        <taxon>Streptomonospora</taxon>
    </lineage>
</organism>
<feature type="transmembrane region" description="Helical" evidence="1">
    <location>
        <begin position="41"/>
        <end position="63"/>
    </location>
</feature>
<protein>
    <recommendedName>
        <fullName evidence="4">PH domain-containing protein</fullName>
    </recommendedName>
</protein>
<keyword evidence="3" id="KW-1185">Reference proteome</keyword>
<evidence type="ECO:0000313" key="2">
    <source>
        <dbReference type="EMBL" id="MDT0301732.1"/>
    </source>
</evidence>
<evidence type="ECO:0000313" key="3">
    <source>
        <dbReference type="Proteomes" id="UP001183226"/>
    </source>
</evidence>
<keyword evidence="1" id="KW-0812">Transmembrane</keyword>
<feature type="transmembrane region" description="Helical" evidence="1">
    <location>
        <begin position="17"/>
        <end position="35"/>
    </location>
</feature>
<dbReference type="Proteomes" id="UP001183226">
    <property type="component" value="Unassembled WGS sequence"/>
</dbReference>
<proteinExistence type="predicted"/>
<accession>A0ABU2KRD2</accession>
<dbReference type="RefSeq" id="WP_311544181.1">
    <property type="nucleotide sequence ID" value="NZ_JAVREK010000004.1"/>
</dbReference>
<dbReference type="EMBL" id="JAVREK010000004">
    <property type="protein sequence ID" value="MDT0301732.1"/>
    <property type="molecule type" value="Genomic_DNA"/>
</dbReference>
<evidence type="ECO:0000256" key="1">
    <source>
        <dbReference type="SAM" id="Phobius"/>
    </source>
</evidence>